<evidence type="ECO:0000259" key="1">
    <source>
        <dbReference type="PROSITE" id="PS51160"/>
    </source>
</evidence>
<evidence type="ECO:0000313" key="2">
    <source>
        <dbReference type="EMBL" id="KUG17494.1"/>
    </source>
</evidence>
<feature type="domain" description="Acylphosphatase-like" evidence="1">
    <location>
        <begin position="2"/>
        <end position="97"/>
    </location>
</feature>
<dbReference type="PROSITE" id="PS51160">
    <property type="entry name" value="ACYLPHOSPHATASE_3"/>
    <property type="match status" value="1"/>
</dbReference>
<accession>A0A0W8F9D3</accession>
<proteinExistence type="predicted"/>
<dbReference type="InterPro" id="IPR036046">
    <property type="entry name" value="Acylphosphatase-like_dom_sf"/>
</dbReference>
<dbReference type="AlphaFoldDB" id="A0A0W8F9D3"/>
<dbReference type="SUPFAM" id="SSF54975">
    <property type="entry name" value="Acylphosphatase/BLUF domain-like"/>
    <property type="match status" value="1"/>
</dbReference>
<name>A0A0W8F9D3_9ZZZZ</name>
<protein>
    <recommendedName>
        <fullName evidence="1">Acylphosphatase-like domain-containing protein</fullName>
    </recommendedName>
</protein>
<sequence length="145" mass="16243">MKRKIEIIGPKVHEVGYRYFLMNQAMLMGVNGFAAQNQLGKNGQQEVWVIIEGSKGPLDAFSTFAQTKRPDDAEVSDVIIKDFEGFVPRMVDFALILTAGQIVKAIPIIQEIKGHTAETAESLREDRLVRMERDIQAIKARLGMP</sequence>
<dbReference type="Pfam" id="PF00708">
    <property type="entry name" value="Acylphosphatase"/>
    <property type="match status" value="1"/>
</dbReference>
<gene>
    <name evidence="2" type="ORF">ASZ90_012813</name>
</gene>
<organism evidence="2">
    <name type="scientific">hydrocarbon metagenome</name>
    <dbReference type="NCBI Taxonomy" id="938273"/>
    <lineage>
        <taxon>unclassified sequences</taxon>
        <taxon>metagenomes</taxon>
        <taxon>ecological metagenomes</taxon>
    </lineage>
</organism>
<dbReference type="EMBL" id="LNQE01001437">
    <property type="protein sequence ID" value="KUG17494.1"/>
    <property type="molecule type" value="Genomic_DNA"/>
</dbReference>
<comment type="caution">
    <text evidence="2">The sequence shown here is derived from an EMBL/GenBank/DDBJ whole genome shotgun (WGS) entry which is preliminary data.</text>
</comment>
<dbReference type="InterPro" id="IPR001792">
    <property type="entry name" value="Acylphosphatase-like_dom"/>
</dbReference>
<dbReference type="Gene3D" id="3.30.70.100">
    <property type="match status" value="1"/>
</dbReference>
<reference evidence="2" key="1">
    <citation type="journal article" date="2015" name="Proc. Natl. Acad. Sci. U.S.A.">
        <title>Networks of energetic and metabolic interactions define dynamics in microbial communities.</title>
        <authorList>
            <person name="Embree M."/>
            <person name="Liu J.K."/>
            <person name="Al-Bassam M.M."/>
            <person name="Zengler K."/>
        </authorList>
    </citation>
    <scope>NUCLEOTIDE SEQUENCE</scope>
</reference>